<dbReference type="Proteomes" id="UP000275024">
    <property type="component" value="Unassembled WGS sequence"/>
</dbReference>
<dbReference type="Pfam" id="PF01642">
    <property type="entry name" value="MM_CoA_mutase"/>
    <property type="match status" value="1"/>
</dbReference>
<dbReference type="OrthoDB" id="9762378at2"/>
<dbReference type="RefSeq" id="WP_120699258.1">
    <property type="nucleotide sequence ID" value="NZ_RBDX01000025.1"/>
</dbReference>
<keyword evidence="6" id="KW-1185">Reference proteome</keyword>
<comment type="caution">
    <text evidence="4">The sequence shown here is derived from an EMBL/GenBank/DDBJ whole genome shotgun (WGS) entry which is preliminary data.</text>
</comment>
<organism evidence="4 7">
    <name type="scientific">Streptomyces radicis</name>
    <dbReference type="NCBI Taxonomy" id="1750517"/>
    <lineage>
        <taxon>Bacteria</taxon>
        <taxon>Bacillati</taxon>
        <taxon>Actinomycetota</taxon>
        <taxon>Actinomycetes</taxon>
        <taxon>Kitasatosporales</taxon>
        <taxon>Streptomycetaceae</taxon>
        <taxon>Streptomyces</taxon>
    </lineage>
</organism>
<dbReference type="EMBL" id="RBDX01000025">
    <property type="protein sequence ID" value="RKN05704.1"/>
    <property type="molecule type" value="Genomic_DNA"/>
</dbReference>
<dbReference type="InterPro" id="IPR024067">
    <property type="entry name" value="Me-malonyl-CoA_mutase_sm_su_N"/>
</dbReference>
<dbReference type="InterPro" id="IPR006099">
    <property type="entry name" value="MeMalonylCoA_mutase_a/b_cat"/>
</dbReference>
<dbReference type="Gene3D" id="3.40.50.280">
    <property type="entry name" value="Cobalamin-binding domain"/>
    <property type="match status" value="1"/>
</dbReference>
<sequence>MTVVTDEGLPLAAEFPEATREQWQRLVAGVLRKAGKGELAGRAVEDALATRLEDGLVTRPLYTAEDAVDDPGFPGFPPFVRGGGAAGTAVSGWDVRQRHTDPDPVRTNEAVLADLEGGATSVWLTVGAGGVPVADLGRALDGVLFDLAPVVLDAGAETEAAARELIALFAARGVAPQDALGHLGADPLGLAARTGDTSDLAERSAAAAESAARYHRELPRVTALTVDALPYHEAGGSAAQELGCSLATGVAYLRDLTAAGLPVDAACALLEFRYAATADQFLTIAKLRAARRLWARVAEVCGVAPAGRAQRQHAVTSPVMMARRDPWVNMLRTTVACLAAGTGGADAVTVLPFDDELGLPDAFARRVARNTSAVLMEESHLARVIDPAGGSWYVERLTHDLSQAAWAWFQEIEGAGGQAAALGSGLVAARLSDTWERRSARLATRREPVTGVSEFPEPEQAPVVREPAPRPPGGGLPRVRRDEAYEALRARTDAHLAATGARPRVFLAALGSPAAHTARATFAANLFKAAGIEPVHEPVTVDAASAAEALAASGATVACLVSSDALYAERAEAVARALTSGGASRVFLAGRPGDAREAYEKSGIDTFVFAGCDAVAVLTSVLDHLGVA</sequence>
<dbReference type="Gene3D" id="3.20.20.240">
    <property type="entry name" value="Methylmalonyl-CoA mutase"/>
    <property type="match status" value="1"/>
</dbReference>
<feature type="region of interest" description="Disordered" evidence="2">
    <location>
        <begin position="446"/>
        <end position="478"/>
    </location>
</feature>
<accession>A0A3A9W8L5</accession>
<dbReference type="Gene3D" id="1.10.196.20">
    <property type="match status" value="1"/>
</dbReference>
<reference evidence="6 7" key="1">
    <citation type="submission" date="2018-09" db="EMBL/GenBank/DDBJ databases">
        <title>Streptomyces sp. nov. DS1-2, an endophytic actinomycete isolated from roots of Dendrobium scabrilingue.</title>
        <authorList>
            <person name="Kuncharoen N."/>
            <person name="Kudo T."/>
            <person name="Ohkuma M."/>
            <person name="Yuki M."/>
            <person name="Tanasupawat S."/>
        </authorList>
    </citation>
    <scope>NUCLEOTIDE SEQUENCE [LARGE SCALE GENOMIC DNA]</scope>
    <source>
        <strain evidence="4 7">AZ1-7</strain>
        <strain evidence="5 6">DS1-2</strain>
    </source>
</reference>
<dbReference type="EMBL" id="RBDY01000023">
    <property type="protein sequence ID" value="RKN17544.1"/>
    <property type="molecule type" value="Genomic_DNA"/>
</dbReference>
<comment type="subunit">
    <text evidence="1">Heterodimer of an alpha and a beta chain.</text>
</comment>
<evidence type="ECO:0000259" key="3">
    <source>
        <dbReference type="Pfam" id="PF01642"/>
    </source>
</evidence>
<dbReference type="PANTHER" id="PTHR48101">
    <property type="entry name" value="METHYLMALONYL-COA MUTASE, MITOCHONDRIAL-RELATED"/>
    <property type="match status" value="1"/>
</dbReference>
<evidence type="ECO:0000313" key="5">
    <source>
        <dbReference type="EMBL" id="RKN17544.1"/>
    </source>
</evidence>
<evidence type="ECO:0000313" key="6">
    <source>
        <dbReference type="Proteomes" id="UP000268652"/>
    </source>
</evidence>
<protein>
    <submittedName>
        <fullName evidence="4">Methylmalonyl-CoA mutase</fullName>
    </submittedName>
</protein>
<dbReference type="InterPro" id="IPR016176">
    <property type="entry name" value="Cbl-dep_enz_cat"/>
</dbReference>
<evidence type="ECO:0000313" key="7">
    <source>
        <dbReference type="Proteomes" id="UP000275024"/>
    </source>
</evidence>
<evidence type="ECO:0000256" key="1">
    <source>
        <dbReference type="ARBA" id="ARBA00011870"/>
    </source>
</evidence>
<dbReference type="GO" id="GO:0004494">
    <property type="term" value="F:methylmalonyl-CoA mutase activity"/>
    <property type="evidence" value="ECO:0007669"/>
    <property type="project" value="UniProtKB-EC"/>
</dbReference>
<proteinExistence type="predicted"/>
<feature type="domain" description="Methylmalonyl-CoA mutase alpha/beta chain catalytic" evidence="3">
    <location>
        <begin position="55"/>
        <end position="460"/>
    </location>
</feature>
<dbReference type="PANTHER" id="PTHR48101:SF4">
    <property type="entry name" value="METHYLMALONYL-COA MUTASE, MITOCHONDRIAL"/>
    <property type="match status" value="1"/>
</dbReference>
<dbReference type="AlphaFoldDB" id="A0A3A9W8L5"/>
<dbReference type="SUPFAM" id="SSF51703">
    <property type="entry name" value="Cobalamin (vitamin B12)-dependent enzymes"/>
    <property type="match status" value="1"/>
</dbReference>
<gene>
    <name evidence="5" type="ORF">D7318_23925</name>
    <name evidence="4" type="ORF">D7319_24560</name>
</gene>
<dbReference type="CDD" id="cd03677">
    <property type="entry name" value="MM_CoA_mutase_beta"/>
    <property type="match status" value="1"/>
</dbReference>
<evidence type="ECO:0000256" key="2">
    <source>
        <dbReference type="SAM" id="MobiDB-lite"/>
    </source>
</evidence>
<name>A0A3A9W8L5_9ACTN</name>
<dbReference type="Proteomes" id="UP000268652">
    <property type="component" value="Unassembled WGS sequence"/>
</dbReference>
<dbReference type="GO" id="GO:0031419">
    <property type="term" value="F:cobalamin binding"/>
    <property type="evidence" value="ECO:0007669"/>
    <property type="project" value="UniProtKB-KW"/>
</dbReference>
<evidence type="ECO:0000313" key="4">
    <source>
        <dbReference type="EMBL" id="RKN05704.1"/>
    </source>
</evidence>